<sequence length="115" mass="13313">KKVKKSAKGPHADHKNANNPRSVLLSDDNARPHTARDTTEHIRRLGRERFDHPAYSQDLAPSDFLFFPEELKSTLSGRHFRANKEVYQVLKNFLSSLATDFYQNSFLKLILRYGK</sequence>
<evidence type="ECO:0000313" key="3">
    <source>
        <dbReference type="Proteomes" id="UP000499080"/>
    </source>
</evidence>
<dbReference type="PANTHER" id="PTHR46060:SF1">
    <property type="entry name" value="MARINER MOS1 TRANSPOSASE-LIKE PROTEIN"/>
    <property type="match status" value="1"/>
</dbReference>
<dbReference type="EMBL" id="BGPR01049141">
    <property type="protein sequence ID" value="GBO26131.1"/>
    <property type="molecule type" value="Genomic_DNA"/>
</dbReference>
<proteinExistence type="predicted"/>
<organism evidence="2 3">
    <name type="scientific">Araneus ventricosus</name>
    <name type="common">Orbweaver spider</name>
    <name type="synonym">Epeira ventricosa</name>
    <dbReference type="NCBI Taxonomy" id="182803"/>
    <lineage>
        <taxon>Eukaryota</taxon>
        <taxon>Metazoa</taxon>
        <taxon>Ecdysozoa</taxon>
        <taxon>Arthropoda</taxon>
        <taxon>Chelicerata</taxon>
        <taxon>Arachnida</taxon>
        <taxon>Araneae</taxon>
        <taxon>Araneomorphae</taxon>
        <taxon>Entelegynae</taxon>
        <taxon>Araneoidea</taxon>
        <taxon>Araneidae</taxon>
        <taxon>Araneus</taxon>
    </lineage>
</organism>
<keyword evidence="3" id="KW-1185">Reference proteome</keyword>
<gene>
    <name evidence="2" type="ORF">AVEN_153355_1</name>
</gene>
<evidence type="ECO:0000313" key="2">
    <source>
        <dbReference type="EMBL" id="GBO26131.1"/>
    </source>
</evidence>
<dbReference type="Gene3D" id="3.30.420.10">
    <property type="entry name" value="Ribonuclease H-like superfamily/Ribonuclease H"/>
    <property type="match status" value="1"/>
</dbReference>
<dbReference type="InterPro" id="IPR052709">
    <property type="entry name" value="Transposase-MT_Hybrid"/>
</dbReference>
<dbReference type="PANTHER" id="PTHR46060">
    <property type="entry name" value="MARINER MOS1 TRANSPOSASE-LIKE PROTEIN"/>
    <property type="match status" value="1"/>
</dbReference>
<feature type="region of interest" description="Disordered" evidence="1">
    <location>
        <begin position="1"/>
        <end position="38"/>
    </location>
</feature>
<reference evidence="2 3" key="1">
    <citation type="journal article" date="2019" name="Sci. Rep.">
        <title>Orb-weaving spider Araneus ventricosus genome elucidates the spidroin gene catalogue.</title>
        <authorList>
            <person name="Kono N."/>
            <person name="Nakamura H."/>
            <person name="Ohtoshi R."/>
            <person name="Moran D.A.P."/>
            <person name="Shinohara A."/>
            <person name="Yoshida Y."/>
            <person name="Fujiwara M."/>
            <person name="Mori M."/>
            <person name="Tomita M."/>
            <person name="Arakawa K."/>
        </authorList>
    </citation>
    <scope>NUCLEOTIDE SEQUENCE [LARGE SCALE GENOMIC DNA]</scope>
</reference>
<evidence type="ECO:0008006" key="4">
    <source>
        <dbReference type="Google" id="ProtNLM"/>
    </source>
</evidence>
<dbReference type="InterPro" id="IPR036397">
    <property type="entry name" value="RNaseH_sf"/>
</dbReference>
<comment type="caution">
    <text evidence="2">The sequence shown here is derived from an EMBL/GenBank/DDBJ whole genome shotgun (WGS) entry which is preliminary data.</text>
</comment>
<feature type="compositionally biased region" description="Basic and acidic residues" evidence="1">
    <location>
        <begin position="28"/>
        <end position="38"/>
    </location>
</feature>
<feature type="non-terminal residue" evidence="2">
    <location>
        <position position="1"/>
    </location>
</feature>
<dbReference type="AlphaFoldDB" id="A0A4Y2VNE9"/>
<dbReference type="Proteomes" id="UP000499080">
    <property type="component" value="Unassembled WGS sequence"/>
</dbReference>
<dbReference type="OrthoDB" id="6128144at2759"/>
<accession>A0A4Y2VNE9</accession>
<evidence type="ECO:0000256" key="1">
    <source>
        <dbReference type="SAM" id="MobiDB-lite"/>
    </source>
</evidence>
<name>A0A4Y2VNE9_ARAVE</name>
<protein>
    <recommendedName>
        <fullName evidence="4">Histone-lysine N-methyltransferase SETMAR</fullName>
    </recommendedName>
</protein>
<dbReference type="GO" id="GO:0003676">
    <property type="term" value="F:nucleic acid binding"/>
    <property type="evidence" value="ECO:0007669"/>
    <property type="project" value="InterPro"/>
</dbReference>